<dbReference type="GO" id="GO:0015031">
    <property type="term" value="P:protein transport"/>
    <property type="evidence" value="ECO:0007669"/>
    <property type="project" value="UniProtKB-KW"/>
</dbReference>
<dbReference type="SUPFAM" id="SSF74653">
    <property type="entry name" value="TolA/TonB C-terminal domain"/>
    <property type="match status" value="1"/>
</dbReference>
<dbReference type="InterPro" id="IPR051045">
    <property type="entry name" value="TonB-dependent_transducer"/>
</dbReference>
<dbReference type="NCBIfam" id="TIGR01352">
    <property type="entry name" value="tonB_Cterm"/>
    <property type="match status" value="1"/>
</dbReference>
<dbReference type="PANTHER" id="PTHR33446">
    <property type="entry name" value="PROTEIN TONB-RELATED"/>
    <property type="match status" value="1"/>
</dbReference>
<organism evidence="11">
    <name type="scientific">marine sediment metagenome</name>
    <dbReference type="NCBI Taxonomy" id="412755"/>
    <lineage>
        <taxon>unclassified sequences</taxon>
        <taxon>metagenomes</taxon>
        <taxon>ecological metagenomes</taxon>
    </lineage>
</organism>
<comment type="caution">
    <text evidence="11">The sequence shown here is derived from an EMBL/GenBank/DDBJ whole genome shotgun (WGS) entry which is preliminary data.</text>
</comment>
<evidence type="ECO:0000256" key="7">
    <source>
        <dbReference type="ARBA" id="ARBA00022927"/>
    </source>
</evidence>
<evidence type="ECO:0000259" key="10">
    <source>
        <dbReference type="PROSITE" id="PS52015"/>
    </source>
</evidence>
<dbReference type="Gene3D" id="3.30.1150.10">
    <property type="match status" value="1"/>
</dbReference>
<keyword evidence="8" id="KW-1133">Transmembrane helix</keyword>
<keyword evidence="6" id="KW-0812">Transmembrane</keyword>
<gene>
    <name evidence="11" type="ORF">LCGC14_0711920</name>
</gene>
<dbReference type="GO" id="GO:0055085">
    <property type="term" value="P:transmembrane transport"/>
    <property type="evidence" value="ECO:0007669"/>
    <property type="project" value="InterPro"/>
</dbReference>
<evidence type="ECO:0000256" key="6">
    <source>
        <dbReference type="ARBA" id="ARBA00022692"/>
    </source>
</evidence>
<comment type="subcellular location">
    <subcellularLocation>
        <location evidence="1">Cell inner membrane</location>
        <topology evidence="1">Single-pass membrane protein</topology>
        <orientation evidence="1">Periplasmic side</orientation>
    </subcellularLocation>
</comment>
<dbReference type="GO" id="GO:0015891">
    <property type="term" value="P:siderophore transport"/>
    <property type="evidence" value="ECO:0007669"/>
    <property type="project" value="InterPro"/>
</dbReference>
<dbReference type="AlphaFoldDB" id="A0A0F9TMB7"/>
<evidence type="ECO:0000256" key="3">
    <source>
        <dbReference type="ARBA" id="ARBA00022448"/>
    </source>
</evidence>
<evidence type="ECO:0000256" key="2">
    <source>
        <dbReference type="ARBA" id="ARBA00006555"/>
    </source>
</evidence>
<evidence type="ECO:0000256" key="8">
    <source>
        <dbReference type="ARBA" id="ARBA00022989"/>
    </source>
</evidence>
<dbReference type="InterPro" id="IPR003538">
    <property type="entry name" value="TonB"/>
</dbReference>
<comment type="similarity">
    <text evidence="2">Belongs to the TonB family.</text>
</comment>
<dbReference type="GO" id="GO:0030288">
    <property type="term" value="C:outer membrane-bounded periplasmic space"/>
    <property type="evidence" value="ECO:0007669"/>
    <property type="project" value="InterPro"/>
</dbReference>
<dbReference type="InterPro" id="IPR037682">
    <property type="entry name" value="TonB_C"/>
</dbReference>
<dbReference type="PANTHER" id="PTHR33446:SF2">
    <property type="entry name" value="PROTEIN TONB"/>
    <property type="match status" value="1"/>
</dbReference>
<reference evidence="11" key="1">
    <citation type="journal article" date="2015" name="Nature">
        <title>Complex archaea that bridge the gap between prokaryotes and eukaryotes.</title>
        <authorList>
            <person name="Spang A."/>
            <person name="Saw J.H."/>
            <person name="Jorgensen S.L."/>
            <person name="Zaremba-Niedzwiedzka K."/>
            <person name="Martijn J."/>
            <person name="Lind A.E."/>
            <person name="van Eijk R."/>
            <person name="Schleper C."/>
            <person name="Guy L."/>
            <person name="Ettema T.J."/>
        </authorList>
    </citation>
    <scope>NUCLEOTIDE SEQUENCE</scope>
</reference>
<evidence type="ECO:0000256" key="4">
    <source>
        <dbReference type="ARBA" id="ARBA00022475"/>
    </source>
</evidence>
<dbReference type="EMBL" id="LAZR01001572">
    <property type="protein sequence ID" value="KKN42568.1"/>
    <property type="molecule type" value="Genomic_DNA"/>
</dbReference>
<keyword evidence="4" id="KW-1003">Cell membrane</keyword>
<evidence type="ECO:0000256" key="1">
    <source>
        <dbReference type="ARBA" id="ARBA00004383"/>
    </source>
</evidence>
<evidence type="ECO:0000256" key="9">
    <source>
        <dbReference type="ARBA" id="ARBA00023136"/>
    </source>
</evidence>
<dbReference type="GO" id="GO:0098797">
    <property type="term" value="C:plasma membrane protein complex"/>
    <property type="evidence" value="ECO:0007669"/>
    <property type="project" value="TreeGrafter"/>
</dbReference>
<proteinExistence type="inferred from homology"/>
<dbReference type="GO" id="GO:0031992">
    <property type="term" value="F:energy transducer activity"/>
    <property type="evidence" value="ECO:0007669"/>
    <property type="project" value="InterPro"/>
</dbReference>
<evidence type="ECO:0000256" key="5">
    <source>
        <dbReference type="ARBA" id="ARBA00022519"/>
    </source>
</evidence>
<accession>A0A0F9TMB7</accession>
<evidence type="ECO:0000313" key="11">
    <source>
        <dbReference type="EMBL" id="KKN42568.1"/>
    </source>
</evidence>
<keyword evidence="9" id="KW-0472">Membrane</keyword>
<keyword evidence="5" id="KW-0997">Cell inner membrane</keyword>
<dbReference type="InterPro" id="IPR006260">
    <property type="entry name" value="TonB/TolA_C"/>
</dbReference>
<dbReference type="PRINTS" id="PR01374">
    <property type="entry name" value="TONBPROTEIN"/>
</dbReference>
<name>A0A0F9TMB7_9ZZZZ</name>
<keyword evidence="3" id="KW-0813">Transport</keyword>
<feature type="domain" description="TonB C-terminal" evidence="10">
    <location>
        <begin position="190"/>
        <end position="280"/>
    </location>
</feature>
<sequence>MSSHSMANLSYISSPIIPNEMNNIALLKVVLLHGAVAFLLFGSWSVSEHPPAAVKTINIQMYTLPKPVVKPVEMVNEPEPIVSEPIVLKPEIKPPVVKQDLAFERVKKAEPEVKPIPVVKKQVKPNIKPKVKPKPKVQAKPIENQVKSQKTKPTLIDNKKVSKPATSASAPHKVNNNVKAMAAENTGDAQQIEQYLPIDKTAPKYPKGAMRKNLEGDCTVQYDVNEQGRVVSPEIMGECHPLFKRPSLEATKDFRYKPRMIDGKAVVVKRVKNTFEYRLK</sequence>
<dbReference type="Pfam" id="PF03544">
    <property type="entry name" value="TonB_C"/>
    <property type="match status" value="1"/>
</dbReference>
<dbReference type="PROSITE" id="PS52015">
    <property type="entry name" value="TONB_CTD"/>
    <property type="match status" value="1"/>
</dbReference>
<protein>
    <recommendedName>
        <fullName evidence="10">TonB C-terminal domain-containing protein</fullName>
    </recommendedName>
</protein>
<keyword evidence="7" id="KW-0653">Protein transport</keyword>